<name>A0A9D9GZG8_9BACT</name>
<dbReference type="EMBL" id="JADIND010000108">
    <property type="protein sequence ID" value="MBO8430761.1"/>
    <property type="molecule type" value="Genomic_DNA"/>
</dbReference>
<dbReference type="Proteomes" id="UP000823632">
    <property type="component" value="Unassembled WGS sequence"/>
</dbReference>
<feature type="signal peptide" evidence="2">
    <location>
        <begin position="1"/>
        <end position="20"/>
    </location>
</feature>
<accession>A0A9D9GZG8</accession>
<reference evidence="3" key="2">
    <citation type="journal article" date="2021" name="PeerJ">
        <title>Extensive microbial diversity within the chicken gut microbiome revealed by metagenomics and culture.</title>
        <authorList>
            <person name="Gilroy R."/>
            <person name="Ravi A."/>
            <person name="Getino M."/>
            <person name="Pursley I."/>
            <person name="Horton D.L."/>
            <person name="Alikhan N.F."/>
            <person name="Baker D."/>
            <person name="Gharbi K."/>
            <person name="Hall N."/>
            <person name="Watson M."/>
            <person name="Adriaenssens E.M."/>
            <person name="Foster-Nyarko E."/>
            <person name="Jarju S."/>
            <person name="Secka A."/>
            <person name="Antonio M."/>
            <person name="Oren A."/>
            <person name="Chaudhuri R.R."/>
            <person name="La Ragione R."/>
            <person name="Hildebrand F."/>
            <person name="Pallen M.J."/>
        </authorList>
    </citation>
    <scope>NUCLEOTIDE SEQUENCE</scope>
    <source>
        <strain evidence="3">10192</strain>
    </source>
</reference>
<evidence type="ECO:0000313" key="3">
    <source>
        <dbReference type="EMBL" id="MBO8430761.1"/>
    </source>
</evidence>
<feature type="chain" id="PRO_5039397241" evidence="2">
    <location>
        <begin position="21"/>
        <end position="176"/>
    </location>
</feature>
<protein>
    <submittedName>
        <fullName evidence="3">Uncharacterized protein</fullName>
    </submittedName>
</protein>
<dbReference type="PROSITE" id="PS51257">
    <property type="entry name" value="PROKAR_LIPOPROTEIN"/>
    <property type="match status" value="1"/>
</dbReference>
<feature type="compositionally biased region" description="Low complexity" evidence="1">
    <location>
        <begin position="111"/>
        <end position="143"/>
    </location>
</feature>
<gene>
    <name evidence="3" type="ORF">IAC76_05175</name>
</gene>
<keyword evidence="2" id="KW-0732">Signal</keyword>
<evidence type="ECO:0000256" key="2">
    <source>
        <dbReference type="SAM" id="SignalP"/>
    </source>
</evidence>
<proteinExistence type="predicted"/>
<comment type="caution">
    <text evidence="3">The sequence shown here is derived from an EMBL/GenBank/DDBJ whole genome shotgun (WGS) entry which is preliminary data.</text>
</comment>
<feature type="compositionally biased region" description="Basic and acidic residues" evidence="1">
    <location>
        <begin position="66"/>
        <end position="77"/>
    </location>
</feature>
<sequence>MKKIMILSLTALLGCSTAMAAPAFNPSVINDIQTFQGINTHDMNSIKQQRFRYEEINDAKDLKEQKEKLNNRNRDVVNEGPMIFQAKPQKDINFVEENGEIKIDGPDAVMPQPVQQPQVQPQQVSEEPAQPAETAEPQNPQQEIQEEPQPLPQAEDVPVDNSKQLQPNAEPENPAN</sequence>
<evidence type="ECO:0000313" key="4">
    <source>
        <dbReference type="Proteomes" id="UP000823632"/>
    </source>
</evidence>
<evidence type="ECO:0000256" key="1">
    <source>
        <dbReference type="SAM" id="MobiDB-lite"/>
    </source>
</evidence>
<dbReference type="AlphaFoldDB" id="A0A9D9GZG8"/>
<organism evidence="3 4">
    <name type="scientific">Candidatus Scatousia excrementipullorum</name>
    <dbReference type="NCBI Taxonomy" id="2840936"/>
    <lineage>
        <taxon>Bacteria</taxon>
        <taxon>Candidatus Scatousia</taxon>
    </lineage>
</organism>
<feature type="region of interest" description="Disordered" evidence="1">
    <location>
        <begin position="66"/>
        <end position="176"/>
    </location>
</feature>
<reference evidence="3" key="1">
    <citation type="submission" date="2020-10" db="EMBL/GenBank/DDBJ databases">
        <authorList>
            <person name="Gilroy R."/>
        </authorList>
    </citation>
    <scope>NUCLEOTIDE SEQUENCE</scope>
    <source>
        <strain evidence="3">10192</strain>
    </source>
</reference>